<keyword evidence="1" id="KW-0479">Metal-binding</keyword>
<dbReference type="OrthoDB" id="8170117at2759"/>
<feature type="region of interest" description="Disordered" evidence="2">
    <location>
        <begin position="1"/>
        <end position="22"/>
    </location>
</feature>
<organism evidence="3 4">
    <name type="scientific">Paraphaeosphaeria minitans</name>
    <dbReference type="NCBI Taxonomy" id="565426"/>
    <lineage>
        <taxon>Eukaryota</taxon>
        <taxon>Fungi</taxon>
        <taxon>Dikarya</taxon>
        <taxon>Ascomycota</taxon>
        <taxon>Pezizomycotina</taxon>
        <taxon>Dothideomycetes</taxon>
        <taxon>Pleosporomycetidae</taxon>
        <taxon>Pleosporales</taxon>
        <taxon>Massarineae</taxon>
        <taxon>Didymosphaeriaceae</taxon>
        <taxon>Paraphaeosphaeria</taxon>
    </lineage>
</organism>
<protein>
    <submittedName>
        <fullName evidence="3">Maintenance of ploidy protein mob1</fullName>
    </submittedName>
</protein>
<dbReference type="Proteomes" id="UP000756921">
    <property type="component" value="Unassembled WGS sequence"/>
</dbReference>
<keyword evidence="1" id="KW-0862">Zinc</keyword>
<dbReference type="InterPro" id="IPR036703">
    <property type="entry name" value="MOB_kinase_act_sf"/>
</dbReference>
<evidence type="ECO:0000256" key="2">
    <source>
        <dbReference type="SAM" id="MobiDB-lite"/>
    </source>
</evidence>
<feature type="compositionally biased region" description="Low complexity" evidence="2">
    <location>
        <begin position="86"/>
        <end position="96"/>
    </location>
</feature>
<reference evidence="3" key="1">
    <citation type="journal article" date="2020" name="Mol. Plant Microbe Interact.">
        <title>Genome Sequence of the Biocontrol Agent Coniothyrium minitans strain Conio (IMI 134523).</title>
        <authorList>
            <person name="Patel D."/>
            <person name="Shittu T.A."/>
            <person name="Baroncelli R."/>
            <person name="Muthumeenakshi S."/>
            <person name="Osborne T.H."/>
            <person name="Janganan T.K."/>
            <person name="Sreenivasaprasad S."/>
        </authorList>
    </citation>
    <scope>NUCLEOTIDE SEQUENCE</scope>
    <source>
        <strain evidence="3">Conio</strain>
    </source>
</reference>
<dbReference type="SMART" id="SM01388">
    <property type="entry name" value="Mob1_phocein"/>
    <property type="match status" value="1"/>
</dbReference>
<accession>A0A9P6KSI6</accession>
<feature type="binding site" evidence="1">
    <location>
        <position position="351"/>
    </location>
    <ligand>
        <name>Zn(2+)</name>
        <dbReference type="ChEBI" id="CHEBI:29105"/>
    </ligand>
</feature>
<dbReference type="Gene3D" id="1.20.140.30">
    <property type="entry name" value="MOB kinase activator"/>
    <property type="match status" value="1"/>
</dbReference>
<evidence type="ECO:0000256" key="1">
    <source>
        <dbReference type="PIRSR" id="PIRSR605301-1"/>
    </source>
</evidence>
<dbReference type="InterPro" id="IPR005301">
    <property type="entry name" value="MOB_kinase_act_fam"/>
</dbReference>
<dbReference type="SUPFAM" id="SSF101152">
    <property type="entry name" value="Mob1/phocein"/>
    <property type="match status" value="1"/>
</dbReference>
<feature type="binding site" evidence="1">
    <location>
        <position position="269"/>
    </location>
    <ligand>
        <name>Zn(2+)</name>
        <dbReference type="ChEBI" id="CHEBI:29105"/>
    </ligand>
</feature>
<keyword evidence="4" id="KW-1185">Reference proteome</keyword>
<proteinExistence type="predicted"/>
<sequence length="407" mass="45281">MFVPPIPNATSRPSPPRFPAKPKPLQPVFTFAQSQSCMYLGMDMFDQAERGDIRHVWAEIGGGISLVSPQTAYKSPVQRAGEALRTQQASTTSASSPKNDAAGAVLPVVSSDLCNQMRLPRQRGNQCLAHAYPNYSHKLVPAGRGSLQLESLGYSYNSSGEGRDDCGGIELVSSSETKAHTEQTEGMGLLSSQSSNPRTQRQPFKPQKSGRGTSSWQLKQYAEATLGSGSLRKAVKLPEGEDKDEWLAVNVVDFYNQINLLYGSITEFCSPQTCPEMKATDEFEYLWQDNEAFKKPTKMSAPEYIEHLMAWIQSNVDNEANFPSRIGVPFPKSFAALIRNMFKRLYRVYAHIYCHHYPIIIELGLEPHLNTSFKHYVLFIDEHGLASGSKDFWGPLGDLVESMLRSD</sequence>
<feature type="region of interest" description="Disordered" evidence="2">
    <location>
        <begin position="79"/>
        <end position="100"/>
    </location>
</feature>
<feature type="region of interest" description="Disordered" evidence="2">
    <location>
        <begin position="178"/>
        <end position="215"/>
    </location>
</feature>
<dbReference type="Pfam" id="PF03637">
    <property type="entry name" value="Mob1_phocein"/>
    <property type="match status" value="1"/>
</dbReference>
<evidence type="ECO:0000313" key="3">
    <source>
        <dbReference type="EMBL" id="KAF9737873.1"/>
    </source>
</evidence>
<dbReference type="EMBL" id="WJXW01000003">
    <property type="protein sequence ID" value="KAF9737873.1"/>
    <property type="molecule type" value="Genomic_DNA"/>
</dbReference>
<dbReference type="AlphaFoldDB" id="A0A9P6KSI6"/>
<gene>
    <name evidence="3" type="ORF">PMIN01_03156</name>
</gene>
<feature type="binding site" evidence="1">
    <location>
        <position position="274"/>
    </location>
    <ligand>
        <name>Zn(2+)</name>
        <dbReference type="ChEBI" id="CHEBI:29105"/>
    </ligand>
</feature>
<feature type="compositionally biased region" description="Polar residues" evidence="2">
    <location>
        <begin position="190"/>
        <end position="202"/>
    </location>
</feature>
<evidence type="ECO:0000313" key="4">
    <source>
        <dbReference type="Proteomes" id="UP000756921"/>
    </source>
</evidence>
<dbReference type="PANTHER" id="PTHR22599">
    <property type="entry name" value="MPS ONE BINDER KINASE ACTIVATOR-LIKE MOB"/>
    <property type="match status" value="1"/>
</dbReference>
<comment type="caution">
    <text evidence="3">The sequence shown here is derived from an EMBL/GenBank/DDBJ whole genome shotgun (WGS) entry which is preliminary data.</text>
</comment>
<name>A0A9P6KSI6_9PLEO</name>
<feature type="binding site" evidence="1">
    <location>
        <position position="356"/>
    </location>
    <ligand>
        <name>Zn(2+)</name>
        <dbReference type="ChEBI" id="CHEBI:29105"/>
    </ligand>
</feature>